<keyword evidence="4 7" id="KW-0812">Transmembrane</keyword>
<keyword evidence="3 7" id="KW-0808">Transferase</keyword>
<dbReference type="EC" id="2.7.8.13" evidence="7 8"/>
<dbReference type="GO" id="GO:0016740">
    <property type="term" value="F:transferase activity"/>
    <property type="evidence" value="ECO:0007669"/>
    <property type="project" value="UniProtKB-KW"/>
</dbReference>
<evidence type="ECO:0000256" key="8">
    <source>
        <dbReference type="NCBIfam" id="TIGR00445"/>
    </source>
</evidence>
<reference evidence="9 10" key="1">
    <citation type="submission" date="2021-03" db="EMBL/GenBank/DDBJ databases">
        <title>Genomic Encyclopedia of Type Strains, Phase IV (KMG-IV): sequencing the most valuable type-strain genomes for metagenomic binning, comparative biology and taxonomic classification.</title>
        <authorList>
            <person name="Goeker M."/>
        </authorList>
    </citation>
    <scope>NUCLEOTIDE SEQUENCE [LARGE SCALE GENOMIC DNA]</scope>
    <source>
        <strain evidence="9 10">DSM 24950</strain>
    </source>
</reference>
<keyword evidence="7" id="KW-0131">Cell cycle</keyword>
<keyword evidence="7" id="KW-0573">Peptidoglycan synthesis</keyword>
<protein>
    <recommendedName>
        <fullName evidence="7 8">Phospho-N-acetylmuramoyl-pentapeptide-transferase</fullName>
        <ecNumber evidence="7 8">2.7.8.13</ecNumber>
    </recommendedName>
    <alternativeName>
        <fullName evidence="7">UDP-MurNAc-pentapeptide phosphotransferase</fullName>
    </alternativeName>
</protein>
<feature type="transmembrane region" description="Helical" evidence="7">
    <location>
        <begin position="148"/>
        <end position="167"/>
    </location>
</feature>
<name>A0ABS4HRZ4_9BACL</name>
<organism evidence="9 10">
    <name type="scientific">Paenibacillus aceris</name>
    <dbReference type="NCBI Taxonomy" id="869555"/>
    <lineage>
        <taxon>Bacteria</taxon>
        <taxon>Bacillati</taxon>
        <taxon>Bacillota</taxon>
        <taxon>Bacilli</taxon>
        <taxon>Bacillales</taxon>
        <taxon>Paenibacillaceae</taxon>
        <taxon>Paenibacillus</taxon>
    </lineage>
</organism>
<dbReference type="PROSITE" id="PS01348">
    <property type="entry name" value="MRAY_2"/>
    <property type="match status" value="1"/>
</dbReference>
<keyword evidence="5 7" id="KW-1133">Transmembrane helix</keyword>
<feature type="transmembrane region" description="Helical" evidence="7">
    <location>
        <begin position="198"/>
        <end position="215"/>
    </location>
</feature>
<dbReference type="PROSITE" id="PS01347">
    <property type="entry name" value="MRAY_1"/>
    <property type="match status" value="1"/>
</dbReference>
<evidence type="ECO:0000256" key="1">
    <source>
        <dbReference type="ARBA" id="ARBA00004141"/>
    </source>
</evidence>
<keyword evidence="7" id="KW-1003">Cell membrane</keyword>
<dbReference type="Pfam" id="PF00953">
    <property type="entry name" value="Glycos_transf_4"/>
    <property type="match status" value="1"/>
</dbReference>
<keyword evidence="7" id="KW-0460">Magnesium</keyword>
<comment type="caution">
    <text evidence="9">The sequence shown here is derived from an EMBL/GenBank/DDBJ whole genome shotgun (WGS) entry which is preliminary data.</text>
</comment>
<feature type="transmembrane region" description="Helical" evidence="7">
    <location>
        <begin position="76"/>
        <end position="100"/>
    </location>
</feature>
<feature type="transmembrane region" description="Helical" evidence="7">
    <location>
        <begin position="112"/>
        <end position="128"/>
    </location>
</feature>
<comment type="pathway">
    <text evidence="7">Cell wall biogenesis; peptidoglycan biosynthesis.</text>
</comment>
<keyword evidence="6 7" id="KW-0472">Membrane</keyword>
<sequence>MENAILLTMGVAFVLALIMGPLFIPILRRMKFGQQIREDGPQGHLKKQGTPTMGGVIILLALALATLRFADKNSDLLILLIASLGYGLVGFLDDYIKIIFKRSLGLTAKQKLFGQLLISAIVCYLLVMQGHSTDLYIPFVEFHFNPGWLYFPLMAILMLGASNAVNFTDGLDGLLAGTSAIAFGAYTVIAMNNTQPEAAIFSAAMVGAVLGFLVFNAHPAKVFMGDTGSLGIGGGLVAVAILTKAELLLAVVGGVFLIEILSVVIQVVSFKTRGKRVFKMSPIHHHFELVGWSEWRVVITFWVVGLVLAVLGLYMNEVL</sequence>
<dbReference type="PANTHER" id="PTHR22926">
    <property type="entry name" value="PHOSPHO-N-ACETYLMURAMOYL-PENTAPEPTIDE-TRANSFERASE"/>
    <property type="match status" value="1"/>
</dbReference>
<keyword evidence="7" id="KW-0961">Cell wall biogenesis/degradation</keyword>
<evidence type="ECO:0000313" key="10">
    <source>
        <dbReference type="Proteomes" id="UP001519344"/>
    </source>
</evidence>
<keyword evidence="10" id="KW-1185">Reference proteome</keyword>
<dbReference type="EMBL" id="JAGGKV010000001">
    <property type="protein sequence ID" value="MBP1961392.1"/>
    <property type="molecule type" value="Genomic_DNA"/>
</dbReference>
<evidence type="ECO:0000256" key="3">
    <source>
        <dbReference type="ARBA" id="ARBA00022679"/>
    </source>
</evidence>
<keyword evidence="7" id="KW-0133">Cell shape</keyword>
<comment type="cofactor">
    <cofactor evidence="7">
        <name>Mg(2+)</name>
        <dbReference type="ChEBI" id="CHEBI:18420"/>
    </cofactor>
</comment>
<evidence type="ECO:0000256" key="6">
    <source>
        <dbReference type="ARBA" id="ARBA00023136"/>
    </source>
</evidence>
<dbReference type="Proteomes" id="UP001519344">
    <property type="component" value="Unassembled WGS sequence"/>
</dbReference>
<dbReference type="PANTHER" id="PTHR22926:SF5">
    <property type="entry name" value="PHOSPHO-N-ACETYLMURAMOYL-PENTAPEPTIDE-TRANSFERASE HOMOLOG"/>
    <property type="match status" value="1"/>
</dbReference>
<keyword evidence="7" id="KW-0479">Metal-binding</keyword>
<comment type="catalytic activity">
    <reaction evidence="7">
        <text>UDP-N-acetyl-alpha-D-muramoyl-L-alanyl-gamma-D-glutamyl-meso-2,6-diaminopimeloyl-D-alanyl-D-alanine + di-trans,octa-cis-undecaprenyl phosphate = di-trans,octa-cis-undecaprenyl diphospho-N-acetyl-alpha-D-muramoyl-L-alanyl-D-glutamyl-meso-2,6-diaminopimeloyl-D-alanyl-D-alanine + UMP</text>
        <dbReference type="Rhea" id="RHEA:28386"/>
        <dbReference type="ChEBI" id="CHEBI:57865"/>
        <dbReference type="ChEBI" id="CHEBI:60392"/>
        <dbReference type="ChEBI" id="CHEBI:61386"/>
        <dbReference type="ChEBI" id="CHEBI:61387"/>
        <dbReference type="EC" id="2.7.8.13"/>
    </reaction>
</comment>
<evidence type="ECO:0000256" key="4">
    <source>
        <dbReference type="ARBA" id="ARBA00022692"/>
    </source>
</evidence>
<comment type="function">
    <text evidence="7">Catalyzes the initial step of the lipid cycle reactions in the biosynthesis of the cell wall peptidoglycan: transfers peptidoglycan precursor phospho-MurNAc-pentapeptide from UDP-MurNAc-pentapeptide onto the lipid carrier undecaprenyl phosphate, yielding undecaprenyl-pyrophosphoryl-MurNAc-pentapeptide, known as lipid I.</text>
</comment>
<dbReference type="InterPro" id="IPR003524">
    <property type="entry name" value="PNAcMuramoyl-5peptid_Trfase"/>
</dbReference>
<feature type="transmembrane region" description="Helical" evidence="7">
    <location>
        <begin position="295"/>
        <end position="315"/>
    </location>
</feature>
<evidence type="ECO:0000256" key="2">
    <source>
        <dbReference type="ARBA" id="ARBA00005583"/>
    </source>
</evidence>
<accession>A0ABS4HRZ4</accession>
<dbReference type="Pfam" id="PF10555">
    <property type="entry name" value="MraY_sig1"/>
    <property type="match status" value="1"/>
</dbReference>
<evidence type="ECO:0000313" key="9">
    <source>
        <dbReference type="EMBL" id="MBP1961392.1"/>
    </source>
</evidence>
<evidence type="ECO:0000256" key="5">
    <source>
        <dbReference type="ARBA" id="ARBA00022989"/>
    </source>
</evidence>
<feature type="transmembrane region" description="Helical" evidence="7">
    <location>
        <begin position="174"/>
        <end position="192"/>
    </location>
</feature>
<dbReference type="HAMAP" id="MF_00038">
    <property type="entry name" value="MraY"/>
    <property type="match status" value="1"/>
</dbReference>
<feature type="transmembrane region" description="Helical" evidence="7">
    <location>
        <begin position="52"/>
        <end position="70"/>
    </location>
</feature>
<dbReference type="CDD" id="cd06852">
    <property type="entry name" value="GT_MraY"/>
    <property type="match status" value="1"/>
</dbReference>
<feature type="transmembrane region" description="Helical" evidence="7">
    <location>
        <begin position="6"/>
        <end position="27"/>
    </location>
</feature>
<dbReference type="InterPro" id="IPR018480">
    <property type="entry name" value="PNAcMuramoyl-5peptid_Trfase_CS"/>
</dbReference>
<evidence type="ECO:0000256" key="7">
    <source>
        <dbReference type="HAMAP-Rule" id="MF_00038"/>
    </source>
</evidence>
<keyword evidence="7" id="KW-0132">Cell division</keyword>
<proteinExistence type="inferred from homology"/>
<feature type="transmembrane region" description="Helical" evidence="7">
    <location>
        <begin position="248"/>
        <end position="270"/>
    </location>
</feature>
<gene>
    <name evidence="7" type="primary">mraY</name>
    <name evidence="9" type="ORF">J2Z65_000586</name>
</gene>
<dbReference type="InterPro" id="IPR000715">
    <property type="entry name" value="Glycosyl_transferase_4"/>
</dbReference>
<dbReference type="NCBIfam" id="TIGR00445">
    <property type="entry name" value="mraY"/>
    <property type="match status" value="1"/>
</dbReference>
<comment type="subcellular location">
    <subcellularLocation>
        <location evidence="7">Cell membrane</location>
        <topology evidence="7">Multi-pass membrane protein</topology>
    </subcellularLocation>
    <subcellularLocation>
        <location evidence="1">Membrane</location>
        <topology evidence="1">Multi-pass membrane protein</topology>
    </subcellularLocation>
</comment>
<comment type="similarity">
    <text evidence="2 7">Belongs to the glycosyltransferase 4 family. MraY subfamily.</text>
</comment>